<protein>
    <submittedName>
        <fullName evidence="2">Uncharacterized protein</fullName>
    </submittedName>
</protein>
<keyword evidence="1" id="KW-1185">Reference proteome</keyword>
<name>A0A1I7XRA8_HETBA</name>
<dbReference type="WBParaSite" id="Hba_19869">
    <property type="protein sequence ID" value="Hba_19869"/>
    <property type="gene ID" value="Hba_19869"/>
</dbReference>
<dbReference type="AlphaFoldDB" id="A0A1I7XRA8"/>
<proteinExistence type="predicted"/>
<evidence type="ECO:0000313" key="1">
    <source>
        <dbReference type="Proteomes" id="UP000095283"/>
    </source>
</evidence>
<sequence length="38" mass="4209">MLGDLAQIASRSRAPSLPLVAKYVTIKDDLIMRLIIIL</sequence>
<organism evidence="1 2">
    <name type="scientific">Heterorhabditis bacteriophora</name>
    <name type="common">Entomopathogenic nematode worm</name>
    <dbReference type="NCBI Taxonomy" id="37862"/>
    <lineage>
        <taxon>Eukaryota</taxon>
        <taxon>Metazoa</taxon>
        <taxon>Ecdysozoa</taxon>
        <taxon>Nematoda</taxon>
        <taxon>Chromadorea</taxon>
        <taxon>Rhabditida</taxon>
        <taxon>Rhabditina</taxon>
        <taxon>Rhabditomorpha</taxon>
        <taxon>Strongyloidea</taxon>
        <taxon>Heterorhabditidae</taxon>
        <taxon>Heterorhabditis</taxon>
    </lineage>
</organism>
<evidence type="ECO:0000313" key="2">
    <source>
        <dbReference type="WBParaSite" id="Hba_19869"/>
    </source>
</evidence>
<dbReference type="Proteomes" id="UP000095283">
    <property type="component" value="Unplaced"/>
</dbReference>
<reference evidence="2" key="1">
    <citation type="submission" date="2016-11" db="UniProtKB">
        <authorList>
            <consortium name="WormBaseParasite"/>
        </authorList>
    </citation>
    <scope>IDENTIFICATION</scope>
</reference>
<accession>A0A1I7XRA8</accession>